<dbReference type="Gene3D" id="2.60.40.420">
    <property type="entry name" value="Cupredoxins - blue copper proteins"/>
    <property type="match status" value="1"/>
</dbReference>
<dbReference type="GO" id="GO:0046872">
    <property type="term" value="F:metal ion binding"/>
    <property type="evidence" value="ECO:0007669"/>
    <property type="project" value="UniProtKB-KW"/>
</dbReference>
<protein>
    <submittedName>
        <fullName evidence="6">Blue copper protein</fullName>
    </submittedName>
</protein>
<keyword evidence="3" id="KW-0325">Glycoprotein</keyword>
<feature type="chain" id="PRO_5014129147" evidence="4">
    <location>
        <begin position="29"/>
        <end position="166"/>
    </location>
</feature>
<keyword evidence="1" id="KW-0479">Metal-binding</keyword>
<dbReference type="GO" id="GO:0005886">
    <property type="term" value="C:plasma membrane"/>
    <property type="evidence" value="ECO:0007669"/>
    <property type="project" value="TreeGrafter"/>
</dbReference>
<feature type="domain" description="Phytocyanin" evidence="5">
    <location>
        <begin position="29"/>
        <end position="129"/>
    </location>
</feature>
<dbReference type="OrthoDB" id="1921208at2759"/>
<dbReference type="SUPFAM" id="SSF49503">
    <property type="entry name" value="Cupredoxins"/>
    <property type="match status" value="1"/>
</dbReference>
<evidence type="ECO:0000256" key="3">
    <source>
        <dbReference type="ARBA" id="ARBA00023180"/>
    </source>
</evidence>
<dbReference type="CDD" id="cd04216">
    <property type="entry name" value="Phytocyanin"/>
    <property type="match status" value="1"/>
</dbReference>
<name>A0A2H9ZS95_9ASPA</name>
<keyword evidence="2" id="KW-0186">Copper</keyword>
<dbReference type="AlphaFoldDB" id="A0A2H9ZS95"/>
<evidence type="ECO:0000256" key="1">
    <source>
        <dbReference type="ARBA" id="ARBA00022723"/>
    </source>
</evidence>
<keyword evidence="7" id="KW-1185">Reference proteome</keyword>
<dbReference type="InterPro" id="IPR008972">
    <property type="entry name" value="Cupredoxin"/>
</dbReference>
<dbReference type="PROSITE" id="PS00196">
    <property type="entry name" value="COPPER_BLUE"/>
    <property type="match status" value="1"/>
</dbReference>
<dbReference type="STRING" id="1088818.A0A2H9ZS95"/>
<evidence type="ECO:0000313" key="7">
    <source>
        <dbReference type="Proteomes" id="UP000236161"/>
    </source>
</evidence>
<proteinExistence type="predicted"/>
<evidence type="ECO:0000259" key="5">
    <source>
        <dbReference type="PROSITE" id="PS51485"/>
    </source>
</evidence>
<dbReference type="PANTHER" id="PTHR33021:SF179">
    <property type="entry name" value="OS09G0541100 PROTEIN"/>
    <property type="match status" value="1"/>
</dbReference>
<reference evidence="6 7" key="1">
    <citation type="journal article" date="2017" name="Nature">
        <title>The Apostasia genome and the evolution of orchids.</title>
        <authorList>
            <person name="Zhang G.Q."/>
            <person name="Liu K.W."/>
            <person name="Li Z."/>
            <person name="Lohaus R."/>
            <person name="Hsiao Y.Y."/>
            <person name="Niu S.C."/>
            <person name="Wang J.Y."/>
            <person name="Lin Y.C."/>
            <person name="Xu Q."/>
            <person name="Chen L.J."/>
            <person name="Yoshida K."/>
            <person name="Fujiwara S."/>
            <person name="Wang Z.W."/>
            <person name="Zhang Y.Q."/>
            <person name="Mitsuda N."/>
            <person name="Wang M."/>
            <person name="Liu G.H."/>
            <person name="Pecoraro L."/>
            <person name="Huang H.X."/>
            <person name="Xiao X.J."/>
            <person name="Lin M."/>
            <person name="Wu X.Y."/>
            <person name="Wu W.L."/>
            <person name="Chen Y.Y."/>
            <person name="Chang S.B."/>
            <person name="Sakamoto S."/>
            <person name="Ohme-Takagi M."/>
            <person name="Yagi M."/>
            <person name="Zeng S.J."/>
            <person name="Shen C.Y."/>
            <person name="Yeh C.M."/>
            <person name="Luo Y.B."/>
            <person name="Tsai W.C."/>
            <person name="Van de Peer Y."/>
            <person name="Liu Z.J."/>
        </authorList>
    </citation>
    <scope>NUCLEOTIDE SEQUENCE [LARGE SCALE GENOMIC DNA]</scope>
    <source>
        <strain evidence="7">cv. Shenzhen</strain>
        <tissue evidence="6">Stem</tissue>
    </source>
</reference>
<keyword evidence="4" id="KW-0732">Signal</keyword>
<sequence length="166" mass="18210">MASHHHLLFLLLLPISLILLSAGRRAACEEYRVGGEDGWINGNNYLRWSQQFNFSVGDVLVFSYVKGQHNVFDVTEAAFRSCNAELGVNKRYESGDDRVELRRAATYFFICNTPGHCLGGMKFSVSVQPAASGNPPAAEPAPEGNGAPRWRGLGGFVIVMIMMMLG</sequence>
<evidence type="ECO:0000313" key="6">
    <source>
        <dbReference type="EMBL" id="PKA46160.1"/>
    </source>
</evidence>
<dbReference type="PROSITE" id="PS51485">
    <property type="entry name" value="PHYTOCYANIN"/>
    <property type="match status" value="1"/>
</dbReference>
<dbReference type="Pfam" id="PF02298">
    <property type="entry name" value="Cu_bind_like"/>
    <property type="match status" value="1"/>
</dbReference>
<dbReference type="GO" id="GO:0009055">
    <property type="term" value="F:electron transfer activity"/>
    <property type="evidence" value="ECO:0007669"/>
    <property type="project" value="InterPro"/>
</dbReference>
<organism evidence="6 7">
    <name type="scientific">Apostasia shenzhenica</name>
    <dbReference type="NCBI Taxonomy" id="1088818"/>
    <lineage>
        <taxon>Eukaryota</taxon>
        <taxon>Viridiplantae</taxon>
        <taxon>Streptophyta</taxon>
        <taxon>Embryophyta</taxon>
        <taxon>Tracheophyta</taxon>
        <taxon>Spermatophyta</taxon>
        <taxon>Magnoliopsida</taxon>
        <taxon>Liliopsida</taxon>
        <taxon>Asparagales</taxon>
        <taxon>Orchidaceae</taxon>
        <taxon>Apostasioideae</taxon>
        <taxon>Apostasia</taxon>
    </lineage>
</organism>
<dbReference type="InterPro" id="IPR028871">
    <property type="entry name" value="BlueCu_1_BS"/>
</dbReference>
<dbReference type="InterPro" id="IPR039391">
    <property type="entry name" value="Phytocyanin-like"/>
</dbReference>
<dbReference type="Proteomes" id="UP000236161">
    <property type="component" value="Unassembled WGS sequence"/>
</dbReference>
<accession>A0A2H9ZS95</accession>
<evidence type="ECO:0000256" key="4">
    <source>
        <dbReference type="SAM" id="SignalP"/>
    </source>
</evidence>
<dbReference type="EMBL" id="KZ454427">
    <property type="protein sequence ID" value="PKA46160.1"/>
    <property type="molecule type" value="Genomic_DNA"/>
</dbReference>
<evidence type="ECO:0000256" key="2">
    <source>
        <dbReference type="ARBA" id="ARBA00023008"/>
    </source>
</evidence>
<feature type="signal peptide" evidence="4">
    <location>
        <begin position="1"/>
        <end position="28"/>
    </location>
</feature>
<dbReference type="FunFam" id="2.60.40.420:FF:000003">
    <property type="entry name" value="Blue copper"/>
    <property type="match status" value="1"/>
</dbReference>
<gene>
    <name evidence="6" type="ORF">AXF42_Ash015452</name>
</gene>
<dbReference type="InterPro" id="IPR003245">
    <property type="entry name" value="Phytocyanin_dom"/>
</dbReference>
<dbReference type="PANTHER" id="PTHR33021">
    <property type="entry name" value="BLUE COPPER PROTEIN"/>
    <property type="match status" value="1"/>
</dbReference>